<gene>
    <name evidence="1" type="ORF">LptCag_1439</name>
</gene>
<name>A0A094X590_9BACT</name>
<accession>A0A094X590</accession>
<protein>
    <submittedName>
        <fullName evidence="1">Uncharacterized protein</fullName>
    </submittedName>
</protein>
<dbReference type="PATRIC" id="fig|178606.4.peg.1441"/>
<reference evidence="1 2" key="1">
    <citation type="submission" date="2014-06" db="EMBL/GenBank/DDBJ databases">
        <title>Draft genome sequence of iron oxidizing acidophile Leptospirillum ferriphilum DSM14647.</title>
        <authorList>
            <person name="Cardenas J.P."/>
            <person name="Lazcano M."/>
            <person name="Ossandon F.J."/>
            <person name="Corbett M."/>
            <person name="Holmes D.S."/>
            <person name="Watkin E."/>
        </authorList>
    </citation>
    <scope>NUCLEOTIDE SEQUENCE [LARGE SCALE GENOMIC DNA]</scope>
    <source>
        <strain evidence="1 2">DSM 14647</strain>
    </source>
</reference>
<proteinExistence type="predicted"/>
<dbReference type="Proteomes" id="UP000029452">
    <property type="component" value="Unassembled WGS sequence"/>
</dbReference>
<evidence type="ECO:0000313" key="1">
    <source>
        <dbReference type="EMBL" id="KGA93729.1"/>
    </source>
</evidence>
<dbReference type="EMBL" id="JPGK01000005">
    <property type="protein sequence ID" value="KGA93729.1"/>
    <property type="molecule type" value="Genomic_DNA"/>
</dbReference>
<sequence length="60" mass="6592">MILNGSVQGLEFDSGILGHYNKPPGIFHDQQDAPRCLAHVLLLGCPKRIGFPEIVTKEYG</sequence>
<dbReference type="AlphaFoldDB" id="A0A094X590"/>
<organism evidence="1 2">
    <name type="scientific">Leptospirillum ferriphilum</name>
    <dbReference type="NCBI Taxonomy" id="178606"/>
    <lineage>
        <taxon>Bacteria</taxon>
        <taxon>Pseudomonadati</taxon>
        <taxon>Nitrospirota</taxon>
        <taxon>Nitrospiria</taxon>
        <taxon>Nitrospirales</taxon>
        <taxon>Nitrospiraceae</taxon>
        <taxon>Leptospirillum</taxon>
    </lineage>
</organism>
<evidence type="ECO:0000313" key="2">
    <source>
        <dbReference type="Proteomes" id="UP000029452"/>
    </source>
</evidence>
<comment type="caution">
    <text evidence="1">The sequence shown here is derived from an EMBL/GenBank/DDBJ whole genome shotgun (WGS) entry which is preliminary data.</text>
</comment>